<dbReference type="EMBL" id="LXQA010484915">
    <property type="protein sequence ID" value="MCI54763.1"/>
    <property type="molecule type" value="Genomic_DNA"/>
</dbReference>
<keyword evidence="2" id="KW-1185">Reference proteome</keyword>
<feature type="non-terminal residue" evidence="1">
    <location>
        <position position="31"/>
    </location>
</feature>
<comment type="caution">
    <text evidence="1">The sequence shown here is derived from an EMBL/GenBank/DDBJ whole genome shotgun (WGS) entry which is preliminary data.</text>
</comment>
<evidence type="ECO:0000313" key="2">
    <source>
        <dbReference type="Proteomes" id="UP000265520"/>
    </source>
</evidence>
<accession>A0A392T0X4</accession>
<reference evidence="1 2" key="1">
    <citation type="journal article" date="2018" name="Front. Plant Sci.">
        <title>Red Clover (Trifolium pratense) and Zigzag Clover (T. medium) - A Picture of Genomic Similarities and Differences.</title>
        <authorList>
            <person name="Dluhosova J."/>
            <person name="Istvanek J."/>
            <person name="Nedelnik J."/>
            <person name="Repkova J."/>
        </authorList>
    </citation>
    <scope>NUCLEOTIDE SEQUENCE [LARGE SCALE GENOMIC DNA]</scope>
    <source>
        <strain evidence="2">cv. 10/8</strain>
        <tissue evidence="1">Leaf</tissue>
    </source>
</reference>
<proteinExistence type="predicted"/>
<sequence>MVPLRLTAGVVEEREAMVVVLDGDLEEAVDE</sequence>
<protein>
    <submittedName>
        <fullName evidence="1">Uncharacterized protein</fullName>
    </submittedName>
</protein>
<dbReference type="Proteomes" id="UP000265520">
    <property type="component" value="Unassembled WGS sequence"/>
</dbReference>
<dbReference type="AlphaFoldDB" id="A0A392T0X4"/>
<name>A0A392T0X4_9FABA</name>
<organism evidence="1 2">
    <name type="scientific">Trifolium medium</name>
    <dbReference type="NCBI Taxonomy" id="97028"/>
    <lineage>
        <taxon>Eukaryota</taxon>
        <taxon>Viridiplantae</taxon>
        <taxon>Streptophyta</taxon>
        <taxon>Embryophyta</taxon>
        <taxon>Tracheophyta</taxon>
        <taxon>Spermatophyta</taxon>
        <taxon>Magnoliopsida</taxon>
        <taxon>eudicotyledons</taxon>
        <taxon>Gunneridae</taxon>
        <taxon>Pentapetalae</taxon>
        <taxon>rosids</taxon>
        <taxon>fabids</taxon>
        <taxon>Fabales</taxon>
        <taxon>Fabaceae</taxon>
        <taxon>Papilionoideae</taxon>
        <taxon>50 kb inversion clade</taxon>
        <taxon>NPAAA clade</taxon>
        <taxon>Hologalegina</taxon>
        <taxon>IRL clade</taxon>
        <taxon>Trifolieae</taxon>
        <taxon>Trifolium</taxon>
    </lineage>
</organism>
<evidence type="ECO:0000313" key="1">
    <source>
        <dbReference type="EMBL" id="MCI54763.1"/>
    </source>
</evidence>